<keyword evidence="1" id="KW-1133">Transmembrane helix</keyword>
<dbReference type="Proteomes" id="UP000186583">
    <property type="component" value="Unassembled WGS sequence"/>
</dbReference>
<dbReference type="STRING" id="708187.A0A1Q8RGP4"/>
<accession>A0A1Q8RGP4</accession>
<sequence length="80" mass="8702">MATSPAVIATLEVLLQHSLRNKGIADVSTEGYVKYGWLFVPTIAMAALALAYNAVDTTNRLLPPFQQLQRAQEANVVAMK</sequence>
<organism evidence="2 3">
    <name type="scientific">Colletotrichum chlorophyti</name>
    <dbReference type="NCBI Taxonomy" id="708187"/>
    <lineage>
        <taxon>Eukaryota</taxon>
        <taxon>Fungi</taxon>
        <taxon>Dikarya</taxon>
        <taxon>Ascomycota</taxon>
        <taxon>Pezizomycotina</taxon>
        <taxon>Sordariomycetes</taxon>
        <taxon>Hypocreomycetidae</taxon>
        <taxon>Glomerellales</taxon>
        <taxon>Glomerellaceae</taxon>
        <taxon>Colletotrichum</taxon>
    </lineage>
</organism>
<evidence type="ECO:0000256" key="1">
    <source>
        <dbReference type="SAM" id="Phobius"/>
    </source>
</evidence>
<dbReference type="EMBL" id="MPGH01000204">
    <property type="protein sequence ID" value="OLN83449.1"/>
    <property type="molecule type" value="Genomic_DNA"/>
</dbReference>
<reference evidence="2 3" key="1">
    <citation type="submission" date="2016-11" db="EMBL/GenBank/DDBJ databases">
        <title>Draft Genome Assembly of Colletotrichum chlorophyti a pathogen of herbaceous plants.</title>
        <authorList>
            <person name="Gan P."/>
            <person name="Narusaka M."/>
            <person name="Tsushima A."/>
            <person name="Narusaka Y."/>
            <person name="Takano Y."/>
            <person name="Shirasu K."/>
        </authorList>
    </citation>
    <scope>NUCLEOTIDE SEQUENCE [LARGE SCALE GENOMIC DNA]</scope>
    <source>
        <strain evidence="2 3">NTL11</strain>
    </source>
</reference>
<protein>
    <submittedName>
        <fullName evidence="2">Uncharacterized protein</fullName>
    </submittedName>
</protein>
<evidence type="ECO:0000313" key="3">
    <source>
        <dbReference type="Proteomes" id="UP000186583"/>
    </source>
</evidence>
<proteinExistence type="predicted"/>
<dbReference type="AlphaFoldDB" id="A0A1Q8RGP4"/>
<keyword evidence="1" id="KW-0472">Membrane</keyword>
<comment type="caution">
    <text evidence="2">The sequence shown here is derived from an EMBL/GenBank/DDBJ whole genome shotgun (WGS) entry which is preliminary data.</text>
</comment>
<keyword evidence="3" id="KW-1185">Reference proteome</keyword>
<dbReference type="OrthoDB" id="5332281at2759"/>
<gene>
    <name evidence="2" type="ORF">CCHL11_03050</name>
</gene>
<feature type="transmembrane region" description="Helical" evidence="1">
    <location>
        <begin position="35"/>
        <end position="55"/>
    </location>
</feature>
<evidence type="ECO:0000313" key="2">
    <source>
        <dbReference type="EMBL" id="OLN83449.1"/>
    </source>
</evidence>
<name>A0A1Q8RGP4_9PEZI</name>
<keyword evidence="1" id="KW-0812">Transmembrane</keyword>